<dbReference type="Proteomes" id="UP000218811">
    <property type="component" value="Unassembled WGS sequence"/>
</dbReference>
<dbReference type="OrthoDB" id="5863171at2759"/>
<evidence type="ECO:0000313" key="4">
    <source>
        <dbReference type="Proteomes" id="UP000218811"/>
    </source>
</evidence>
<organism evidence="3 4">
    <name type="scientific">Wolfiporia cocos (strain MD-104)</name>
    <name type="common">Brown rot fungus</name>
    <dbReference type="NCBI Taxonomy" id="742152"/>
    <lineage>
        <taxon>Eukaryota</taxon>
        <taxon>Fungi</taxon>
        <taxon>Dikarya</taxon>
        <taxon>Basidiomycota</taxon>
        <taxon>Agaricomycotina</taxon>
        <taxon>Agaricomycetes</taxon>
        <taxon>Polyporales</taxon>
        <taxon>Phaeolaceae</taxon>
        <taxon>Wolfiporia</taxon>
    </lineage>
</organism>
<keyword evidence="4" id="KW-1185">Reference proteome</keyword>
<accession>A0A2H3K6T9</accession>
<dbReference type="Pfam" id="PF07287">
    <property type="entry name" value="AtuA"/>
    <property type="match status" value="1"/>
</dbReference>
<dbReference type="STRING" id="742152.A0A2H3K6T9"/>
<dbReference type="InterPro" id="IPR010839">
    <property type="entry name" value="AtuA_N"/>
</dbReference>
<dbReference type="AlphaFoldDB" id="A0A2H3K6T9"/>
<sequence>MATAALSTGDDTEVRIIAPIGMLGYGYDAAAFLGFCEHRHPDAIICDSGSTDSGPQKLALGVTTCPREAYVRDLGPLLLAATKYKIPVLIGSCGGSGTNAQVDLFAEIIRELSDAHGYHLRVAKIYSEFDKDTVKSRIEQGKVGPCGPVPPLTAEGVDETVVIVGQMGAEPYLAALSVEEPVDIILGGRAYDPAPFAAVCLKRGINPGIAWHMGKLECGGMCVEPKQPLIFATIRKDSFDLEPVTDNSRCSVISVAAHTLYEKTRPDLLPGPGGVLNLKYSTYEQLTPRIVRVRGAIFEPRPYQVKLEGARIIGFRSIFVGGIRDPALISQIDSVLPLVEAFARTMNPAFTGDDCRIAFHIYGKNGVMGPLEPTKVHAHEICVLGEVLAPTQGVAHSVCNSLRVAMLHTPYPYQIATGGNLAGPLTPMETDLGEASEFSVYHLLDIADPVAPFPITYETTGTPGQGNECWPSYEAKHNEHSEAEKVLHKVKMEMESTRVNPVAKWQAAIERGDKTIKLRDIATVLRSKNSGPFELTFDVMFPNEEIFQTVKNSGVLTGEILANVYGVKPESVLACLFFHQARAFKFTIPRVQSNGGFGETDMHGCQQHIPLGDLDVPLHL</sequence>
<dbReference type="EMBL" id="KB468168">
    <property type="protein sequence ID" value="PCH44784.1"/>
    <property type="molecule type" value="Genomic_DNA"/>
</dbReference>
<dbReference type="Pfam" id="PF14330">
    <property type="entry name" value="DUF4387"/>
    <property type="match status" value="1"/>
</dbReference>
<dbReference type="OMA" id="DPAMAWK"/>
<protein>
    <recommendedName>
        <fullName evidence="5">DUF1446-domain-containing protein</fullName>
    </recommendedName>
</protein>
<feature type="domain" description="Acyclic terpene utilisation N-terminal" evidence="1">
    <location>
        <begin position="71"/>
        <end position="200"/>
    </location>
</feature>
<evidence type="ECO:0000313" key="3">
    <source>
        <dbReference type="EMBL" id="PCH44784.1"/>
    </source>
</evidence>
<evidence type="ECO:0000259" key="1">
    <source>
        <dbReference type="Pfam" id="PF07287"/>
    </source>
</evidence>
<reference evidence="3 4" key="1">
    <citation type="journal article" date="2012" name="Science">
        <title>The Paleozoic origin of enzymatic lignin decomposition reconstructed from 31 fungal genomes.</title>
        <authorList>
            <person name="Floudas D."/>
            <person name="Binder M."/>
            <person name="Riley R."/>
            <person name="Barry K."/>
            <person name="Blanchette R.A."/>
            <person name="Henrissat B."/>
            <person name="Martinez A.T."/>
            <person name="Otillar R."/>
            <person name="Spatafora J.W."/>
            <person name="Yadav J.S."/>
            <person name="Aerts A."/>
            <person name="Benoit I."/>
            <person name="Boyd A."/>
            <person name="Carlson A."/>
            <person name="Copeland A."/>
            <person name="Coutinho P.M."/>
            <person name="de Vries R.P."/>
            <person name="Ferreira P."/>
            <person name="Findley K."/>
            <person name="Foster B."/>
            <person name="Gaskell J."/>
            <person name="Glotzer D."/>
            <person name="Gorecki P."/>
            <person name="Heitman J."/>
            <person name="Hesse C."/>
            <person name="Hori C."/>
            <person name="Igarashi K."/>
            <person name="Jurgens J.A."/>
            <person name="Kallen N."/>
            <person name="Kersten P."/>
            <person name="Kohler A."/>
            <person name="Kuees U."/>
            <person name="Kumar T.K.A."/>
            <person name="Kuo A."/>
            <person name="LaButti K."/>
            <person name="Larrondo L.F."/>
            <person name="Lindquist E."/>
            <person name="Ling A."/>
            <person name="Lombard V."/>
            <person name="Lucas S."/>
            <person name="Lundell T."/>
            <person name="Martin R."/>
            <person name="McLaughlin D.J."/>
            <person name="Morgenstern I."/>
            <person name="Morin E."/>
            <person name="Murat C."/>
            <person name="Nagy L.G."/>
            <person name="Nolan M."/>
            <person name="Ohm R.A."/>
            <person name="Patyshakuliyeva A."/>
            <person name="Rokas A."/>
            <person name="Ruiz-Duenas F.J."/>
            <person name="Sabat G."/>
            <person name="Salamov A."/>
            <person name="Samejima M."/>
            <person name="Schmutz J."/>
            <person name="Slot J.C."/>
            <person name="St John F."/>
            <person name="Stenlid J."/>
            <person name="Sun H."/>
            <person name="Sun S."/>
            <person name="Syed K."/>
            <person name="Tsang A."/>
            <person name="Wiebenga A."/>
            <person name="Young D."/>
            <person name="Pisabarro A."/>
            <person name="Eastwood D.C."/>
            <person name="Martin F."/>
            <person name="Cullen D."/>
            <person name="Grigoriev I.V."/>
            <person name="Hibbett D.S."/>
        </authorList>
    </citation>
    <scope>NUCLEOTIDE SEQUENCE [LARGE SCALE GENOMIC DNA]</scope>
    <source>
        <strain evidence="3 4">MD-104</strain>
    </source>
</reference>
<evidence type="ECO:0008006" key="5">
    <source>
        <dbReference type="Google" id="ProtNLM"/>
    </source>
</evidence>
<feature type="domain" description="DUF4387" evidence="2">
    <location>
        <begin position="518"/>
        <end position="613"/>
    </location>
</feature>
<dbReference type="InterPro" id="IPR025496">
    <property type="entry name" value="DUF4387"/>
</dbReference>
<name>A0A2H3K6T9_WOLCO</name>
<proteinExistence type="predicted"/>
<evidence type="ECO:0000259" key="2">
    <source>
        <dbReference type="Pfam" id="PF14330"/>
    </source>
</evidence>
<gene>
    <name evidence="3" type="ORF">WOLCODRAFT_139234</name>
</gene>